<evidence type="ECO:0000256" key="5">
    <source>
        <dbReference type="SAM" id="Phobius"/>
    </source>
</evidence>
<dbReference type="EMBL" id="BPLQ01002822">
    <property type="protein sequence ID" value="GIX95886.1"/>
    <property type="molecule type" value="Genomic_DNA"/>
</dbReference>
<feature type="transmembrane region" description="Helical" evidence="5">
    <location>
        <begin position="112"/>
        <end position="131"/>
    </location>
</feature>
<dbReference type="Gene3D" id="1.20.1250.20">
    <property type="entry name" value="MFS general substrate transporter like domains"/>
    <property type="match status" value="1"/>
</dbReference>
<dbReference type="AlphaFoldDB" id="A0AAV4PIB8"/>
<feature type="transmembrane region" description="Helical" evidence="5">
    <location>
        <begin position="137"/>
        <end position="162"/>
    </location>
</feature>
<dbReference type="InterPro" id="IPR049680">
    <property type="entry name" value="FLVCR1-2_SLC49-like"/>
</dbReference>
<dbReference type="InterPro" id="IPR036259">
    <property type="entry name" value="MFS_trans_sf"/>
</dbReference>
<name>A0AAV4PIB8_9ARAC</name>
<evidence type="ECO:0000256" key="3">
    <source>
        <dbReference type="ARBA" id="ARBA00022989"/>
    </source>
</evidence>
<comment type="subcellular location">
    <subcellularLocation>
        <location evidence="1">Membrane</location>
        <topology evidence="1">Multi-pass membrane protein</topology>
    </subcellularLocation>
</comment>
<dbReference type="Proteomes" id="UP001054837">
    <property type="component" value="Unassembled WGS sequence"/>
</dbReference>
<proteinExistence type="predicted"/>
<reference evidence="6 7" key="1">
    <citation type="submission" date="2021-06" db="EMBL/GenBank/DDBJ databases">
        <title>Caerostris darwini draft genome.</title>
        <authorList>
            <person name="Kono N."/>
            <person name="Arakawa K."/>
        </authorList>
    </citation>
    <scope>NUCLEOTIDE SEQUENCE [LARGE SCALE GENOMIC DNA]</scope>
</reference>
<dbReference type="InterPro" id="IPR011701">
    <property type="entry name" value="MFS"/>
</dbReference>
<dbReference type="SUPFAM" id="SSF103473">
    <property type="entry name" value="MFS general substrate transporter"/>
    <property type="match status" value="1"/>
</dbReference>
<dbReference type="GO" id="GO:0015232">
    <property type="term" value="F:heme transmembrane transporter activity"/>
    <property type="evidence" value="ECO:0007669"/>
    <property type="project" value="TreeGrafter"/>
</dbReference>
<evidence type="ECO:0000256" key="4">
    <source>
        <dbReference type="ARBA" id="ARBA00023136"/>
    </source>
</evidence>
<accession>A0AAV4PIB8</accession>
<dbReference type="GO" id="GO:0097037">
    <property type="term" value="P:heme export"/>
    <property type="evidence" value="ECO:0007669"/>
    <property type="project" value="TreeGrafter"/>
</dbReference>
<organism evidence="6 7">
    <name type="scientific">Caerostris darwini</name>
    <dbReference type="NCBI Taxonomy" id="1538125"/>
    <lineage>
        <taxon>Eukaryota</taxon>
        <taxon>Metazoa</taxon>
        <taxon>Ecdysozoa</taxon>
        <taxon>Arthropoda</taxon>
        <taxon>Chelicerata</taxon>
        <taxon>Arachnida</taxon>
        <taxon>Araneae</taxon>
        <taxon>Araneomorphae</taxon>
        <taxon>Entelegynae</taxon>
        <taxon>Araneoidea</taxon>
        <taxon>Araneidae</taxon>
        <taxon>Caerostris</taxon>
    </lineage>
</organism>
<evidence type="ECO:0000256" key="2">
    <source>
        <dbReference type="ARBA" id="ARBA00022692"/>
    </source>
</evidence>
<dbReference type="PANTHER" id="PTHR10924">
    <property type="entry name" value="MAJOR FACILITATOR SUPERFAMILY PROTEIN-RELATED"/>
    <property type="match status" value="1"/>
</dbReference>
<evidence type="ECO:0000313" key="7">
    <source>
        <dbReference type="Proteomes" id="UP001054837"/>
    </source>
</evidence>
<keyword evidence="2 5" id="KW-0812">Transmembrane</keyword>
<feature type="transmembrane region" description="Helical" evidence="5">
    <location>
        <begin position="87"/>
        <end position="105"/>
    </location>
</feature>
<keyword evidence="3 5" id="KW-1133">Transmembrane helix</keyword>
<keyword evidence="7" id="KW-1185">Reference proteome</keyword>
<evidence type="ECO:0000256" key="1">
    <source>
        <dbReference type="ARBA" id="ARBA00004141"/>
    </source>
</evidence>
<comment type="caution">
    <text evidence="6">The sequence shown here is derived from an EMBL/GenBank/DDBJ whole genome shotgun (WGS) entry which is preliminary data.</text>
</comment>
<keyword evidence="4 5" id="KW-0472">Membrane</keyword>
<feature type="transmembrane region" description="Helical" evidence="5">
    <location>
        <begin position="45"/>
        <end position="67"/>
    </location>
</feature>
<dbReference type="GO" id="GO:0016020">
    <property type="term" value="C:membrane"/>
    <property type="evidence" value="ECO:0007669"/>
    <property type="project" value="UniProtKB-SubCell"/>
</dbReference>
<gene>
    <name evidence="6" type="primary">C09D4.1</name>
    <name evidence="6" type="ORF">CDAR_499831</name>
</gene>
<feature type="non-terminal residue" evidence="6">
    <location>
        <position position="276"/>
    </location>
</feature>
<dbReference type="Pfam" id="PF07690">
    <property type="entry name" value="MFS_1"/>
    <property type="match status" value="1"/>
</dbReference>
<sequence length="276" mass="30784">MKNLSPDIMDGISVLTSNGNCMSSQSVTDIVLQKDVNIKVYKRRLWMLCLFSFLSMMSAMLFPQYVAMANVTMCFYDVSMEAVNWSGMIYMLVYAVFAFPISSVVNYLDLRWTVICTAFWNVLATAMQFATLTPNSFVYVMVSSFFGSLSNLFVLAVPPVLAAKWFPSQELSRACAIGVFGNQLGVALGFVLSPSIVSSECSQKDQISIGKRNVAYILTAVNVMVFALVTFTFQNTPKLPPSLSESQRKKDNDQSHIQVVLSMLKNPNFILINIMY</sequence>
<evidence type="ECO:0000313" key="6">
    <source>
        <dbReference type="EMBL" id="GIX95886.1"/>
    </source>
</evidence>
<protein>
    <submittedName>
        <fullName evidence="6">Uncharacterized MFS-type transporter C09D4.1</fullName>
    </submittedName>
</protein>
<dbReference type="GO" id="GO:0020037">
    <property type="term" value="F:heme binding"/>
    <property type="evidence" value="ECO:0007669"/>
    <property type="project" value="TreeGrafter"/>
</dbReference>
<feature type="transmembrane region" description="Helical" evidence="5">
    <location>
        <begin position="213"/>
        <end position="233"/>
    </location>
</feature>
<dbReference type="PANTHER" id="PTHR10924:SF4">
    <property type="entry name" value="GH15861P"/>
    <property type="match status" value="1"/>
</dbReference>